<evidence type="ECO:0000313" key="6">
    <source>
        <dbReference type="Proteomes" id="UP000000239"/>
    </source>
</evidence>
<dbReference type="KEGG" id="csa:Csal_1856"/>
<dbReference type="InterPro" id="IPR036291">
    <property type="entry name" value="NAD(P)-bd_dom_sf"/>
</dbReference>
<dbReference type="PRINTS" id="PR00081">
    <property type="entry name" value="GDHRDH"/>
</dbReference>
<feature type="region of interest" description="Disordered" evidence="3">
    <location>
        <begin position="241"/>
        <end position="261"/>
    </location>
</feature>
<gene>
    <name evidence="5" type="ordered locus">Csal_1856</name>
</gene>
<reference evidence="5 6" key="1">
    <citation type="journal article" date="2011" name="Stand. Genomic Sci.">
        <title>Complete genome sequence of the halophilic and highly halotolerant Chromohalobacter salexigens type strain (1H11(T)).</title>
        <authorList>
            <person name="Copeland A."/>
            <person name="O'Connor K."/>
            <person name="Lucas S."/>
            <person name="Lapidus A."/>
            <person name="Berry K.W."/>
            <person name="Detter J.C."/>
            <person name="Del Rio T.G."/>
            <person name="Hammon N."/>
            <person name="Dalin E."/>
            <person name="Tice H."/>
            <person name="Pitluck S."/>
            <person name="Bruce D."/>
            <person name="Goodwin L."/>
            <person name="Han C."/>
            <person name="Tapia R."/>
            <person name="Saunders E."/>
            <person name="Schmutz J."/>
            <person name="Brettin T."/>
            <person name="Larimer F."/>
            <person name="Land M."/>
            <person name="Hauser L."/>
            <person name="Vargas C."/>
            <person name="Nieto J.J."/>
            <person name="Kyrpides N.C."/>
            <person name="Ivanova N."/>
            <person name="Goker M."/>
            <person name="Klenk H.P."/>
            <person name="Csonka L.N."/>
            <person name="Woyke T."/>
        </authorList>
    </citation>
    <scope>NUCLEOTIDE SEQUENCE [LARGE SCALE GENOMIC DNA]</scope>
    <source>
        <strain evidence="6">ATCC BAA-138 / DSM 3043 / CIP 106854 / NCIMB 13768 / 1H11</strain>
    </source>
</reference>
<evidence type="ECO:0000256" key="2">
    <source>
        <dbReference type="ARBA" id="ARBA00023002"/>
    </source>
</evidence>
<proteinExistence type="inferred from homology"/>
<dbReference type="PANTHER" id="PTHR42901">
    <property type="entry name" value="ALCOHOL DEHYDROGENASE"/>
    <property type="match status" value="1"/>
</dbReference>
<dbReference type="RefSeq" id="WP_011507154.1">
    <property type="nucleotide sequence ID" value="NC_007963.1"/>
</dbReference>
<dbReference type="OrthoDB" id="9790785at2"/>
<protein>
    <submittedName>
        <fullName evidence="5">Short-chain dehydrogenase/reductase SDR</fullName>
    </submittedName>
</protein>
<organism evidence="5 6">
    <name type="scientific">Chromohalobacter israelensis (strain ATCC BAA-138 / DSM 3043 / CIP 106854 / NCIMB 13768 / 1H11)</name>
    <name type="common">Chromohalobacter salexigens</name>
    <dbReference type="NCBI Taxonomy" id="290398"/>
    <lineage>
        <taxon>Bacteria</taxon>
        <taxon>Pseudomonadati</taxon>
        <taxon>Pseudomonadota</taxon>
        <taxon>Gammaproteobacteria</taxon>
        <taxon>Oceanospirillales</taxon>
        <taxon>Halomonadaceae</taxon>
        <taxon>Chromohalobacter</taxon>
    </lineage>
</organism>
<dbReference type="GeneID" id="95334573"/>
<feature type="domain" description="Ketoreductase" evidence="4">
    <location>
        <begin position="17"/>
        <end position="199"/>
    </location>
</feature>
<sequence length="261" mass="28193">MECHIDYQPAADLLEGRVILVTGAGDGIGRAAARCFAAHGATLILVGRTLAKLEAVYDEIEVAGGPQPAIFPLNFEGATSKEYHELAGTLSREFGRLDGLLHNAGLLGDMAPFADYDLELWERVMHVNVTGPLWMTQALLPLLQASRDASVILTSSSVGRKARAKWGAYAVSKFATEGFMQLLADELAGTSSVRVNTLNPGATRTAMRRRAYPEEDPTTLRTPDAIMPTYLWLMGPDSRERTGEAFDAQPPRTSRPGHVAG</sequence>
<dbReference type="HOGENOM" id="CLU_010194_2_10_6"/>
<dbReference type="SUPFAM" id="SSF51735">
    <property type="entry name" value="NAD(P)-binding Rossmann-fold domains"/>
    <property type="match status" value="1"/>
</dbReference>
<dbReference type="NCBIfam" id="NF006509">
    <property type="entry name" value="PRK08945.1"/>
    <property type="match status" value="1"/>
</dbReference>
<evidence type="ECO:0000313" key="5">
    <source>
        <dbReference type="EMBL" id="ABE59208.1"/>
    </source>
</evidence>
<accession>Q1QWF0</accession>
<dbReference type="AlphaFoldDB" id="Q1QWF0"/>
<dbReference type="InterPro" id="IPR057326">
    <property type="entry name" value="KR_dom"/>
</dbReference>
<dbReference type="STRING" id="290398.Csal_1856"/>
<dbReference type="GO" id="GO:0016491">
    <property type="term" value="F:oxidoreductase activity"/>
    <property type="evidence" value="ECO:0007669"/>
    <property type="project" value="UniProtKB-KW"/>
</dbReference>
<comment type="similarity">
    <text evidence="1">Belongs to the short-chain dehydrogenases/reductases (SDR) family.</text>
</comment>
<keyword evidence="6" id="KW-1185">Reference proteome</keyword>
<dbReference type="InterPro" id="IPR002347">
    <property type="entry name" value="SDR_fam"/>
</dbReference>
<dbReference type="eggNOG" id="COG1028">
    <property type="taxonomic scope" value="Bacteria"/>
</dbReference>
<evidence type="ECO:0000259" key="4">
    <source>
        <dbReference type="SMART" id="SM00822"/>
    </source>
</evidence>
<evidence type="ECO:0000256" key="1">
    <source>
        <dbReference type="ARBA" id="ARBA00006484"/>
    </source>
</evidence>
<dbReference type="PROSITE" id="PS00061">
    <property type="entry name" value="ADH_SHORT"/>
    <property type="match status" value="1"/>
</dbReference>
<name>Q1QWF0_CHRI1</name>
<dbReference type="Pfam" id="PF00106">
    <property type="entry name" value="adh_short"/>
    <property type="match status" value="1"/>
</dbReference>
<evidence type="ECO:0000256" key="3">
    <source>
        <dbReference type="SAM" id="MobiDB-lite"/>
    </source>
</evidence>
<dbReference type="PANTHER" id="PTHR42901:SF1">
    <property type="entry name" value="ALCOHOL DEHYDROGENASE"/>
    <property type="match status" value="1"/>
</dbReference>
<dbReference type="EMBL" id="CP000285">
    <property type="protein sequence ID" value="ABE59208.1"/>
    <property type="molecule type" value="Genomic_DNA"/>
</dbReference>
<dbReference type="Gene3D" id="3.40.50.720">
    <property type="entry name" value="NAD(P)-binding Rossmann-like Domain"/>
    <property type="match status" value="1"/>
</dbReference>
<dbReference type="InterPro" id="IPR020904">
    <property type="entry name" value="Sc_DH/Rdtase_CS"/>
</dbReference>
<dbReference type="SMART" id="SM00822">
    <property type="entry name" value="PKS_KR"/>
    <property type="match status" value="1"/>
</dbReference>
<keyword evidence="2" id="KW-0560">Oxidoreductase</keyword>
<dbReference type="Proteomes" id="UP000000239">
    <property type="component" value="Chromosome"/>
</dbReference>